<dbReference type="GO" id="GO:0005739">
    <property type="term" value="C:mitochondrion"/>
    <property type="evidence" value="ECO:0007669"/>
    <property type="project" value="TreeGrafter"/>
</dbReference>
<dbReference type="GO" id="GO:0016491">
    <property type="term" value="F:oxidoreductase activity"/>
    <property type="evidence" value="ECO:0007669"/>
    <property type="project" value="InterPro"/>
</dbReference>
<evidence type="ECO:0000313" key="2">
    <source>
        <dbReference type="EMBL" id="RJE25901.1"/>
    </source>
</evidence>
<feature type="domain" description="Enoyl reductase (ER)" evidence="1">
    <location>
        <begin position="23"/>
        <end position="335"/>
    </location>
</feature>
<dbReference type="Pfam" id="PF08240">
    <property type="entry name" value="ADH_N"/>
    <property type="match status" value="1"/>
</dbReference>
<dbReference type="InterPro" id="IPR011032">
    <property type="entry name" value="GroES-like_sf"/>
</dbReference>
<dbReference type="PANTHER" id="PTHR11695">
    <property type="entry name" value="ALCOHOL DEHYDROGENASE RELATED"/>
    <property type="match status" value="1"/>
</dbReference>
<dbReference type="SUPFAM" id="SSF50129">
    <property type="entry name" value="GroES-like"/>
    <property type="match status" value="1"/>
</dbReference>
<dbReference type="Proteomes" id="UP000266188">
    <property type="component" value="Unassembled WGS sequence"/>
</dbReference>
<dbReference type="SUPFAM" id="SSF51735">
    <property type="entry name" value="NAD(P)-binding Rossmann-fold domains"/>
    <property type="match status" value="1"/>
</dbReference>
<name>A0A3A3A966_9EURO</name>
<reference evidence="3" key="1">
    <citation type="submission" date="2017-02" db="EMBL/GenBank/DDBJ databases">
        <authorList>
            <person name="Tafer H."/>
            <person name="Lopandic K."/>
        </authorList>
    </citation>
    <scope>NUCLEOTIDE SEQUENCE [LARGE SCALE GENOMIC DNA]</scope>
    <source>
        <strain evidence="3">CBS 366.77</strain>
    </source>
</reference>
<dbReference type="InterPro" id="IPR036291">
    <property type="entry name" value="NAD(P)-bd_dom_sf"/>
</dbReference>
<dbReference type="Gene3D" id="3.90.180.10">
    <property type="entry name" value="Medium-chain alcohol dehydrogenases, catalytic domain"/>
    <property type="match status" value="1"/>
</dbReference>
<dbReference type="AlphaFoldDB" id="A0A3A3A966"/>
<dbReference type="STRING" id="2070753.A0A3A3A966"/>
<comment type="caution">
    <text evidence="2">The sequence shown here is derived from an EMBL/GenBank/DDBJ whole genome shotgun (WGS) entry which is preliminary data.</text>
</comment>
<dbReference type="Pfam" id="PF13602">
    <property type="entry name" value="ADH_zinc_N_2"/>
    <property type="match status" value="1"/>
</dbReference>
<dbReference type="InterPro" id="IPR013154">
    <property type="entry name" value="ADH-like_N"/>
</dbReference>
<dbReference type="CDD" id="cd08267">
    <property type="entry name" value="MDR1"/>
    <property type="match status" value="1"/>
</dbReference>
<organism evidence="2 3">
    <name type="scientific">Aspergillus sclerotialis</name>
    <dbReference type="NCBI Taxonomy" id="2070753"/>
    <lineage>
        <taxon>Eukaryota</taxon>
        <taxon>Fungi</taxon>
        <taxon>Dikarya</taxon>
        <taxon>Ascomycota</taxon>
        <taxon>Pezizomycotina</taxon>
        <taxon>Eurotiomycetes</taxon>
        <taxon>Eurotiomycetidae</taxon>
        <taxon>Eurotiales</taxon>
        <taxon>Aspergillaceae</taxon>
        <taxon>Aspergillus</taxon>
        <taxon>Aspergillus subgen. Polypaecilum</taxon>
    </lineage>
</organism>
<sequence length="341" mass="36863">MTDADTTLPSTMKAWLYSNTSGGIESHLTFNPTANAPGSLKHSQVLIQVLSASLNPADYKVPEMNSLAKLFIYMPASPGMDYCGRVVAKGTGATGIKLGTTVYGTLGKPAQFGSLGEYIVANVGEFAERPEGVEVDHLAAIGVAGQTAYQSIVPYVKEGDRVFVNGGSGGCGMFVIQLAKLLGSSVTTTCSTKNVEFCKELGADEVIDYTKEDVLEALKRDGQVYDHIIDHIGSPAELYKHSHLYLKPSKSFVQVGATSMTIFADRLIRPGFMGGGKRKYDILLFKNNRDHLAQLGQWVQQGKVKVAIDSVFDYDHPVEAFKKLRSGRARGKIIIHGPEKP</sequence>
<dbReference type="InterPro" id="IPR050700">
    <property type="entry name" value="YIM1/Zinc_Alcohol_DH_Fams"/>
</dbReference>
<dbReference type="Gene3D" id="3.40.50.720">
    <property type="entry name" value="NAD(P)-binding Rossmann-like Domain"/>
    <property type="match status" value="1"/>
</dbReference>
<evidence type="ECO:0000259" key="1">
    <source>
        <dbReference type="SMART" id="SM00829"/>
    </source>
</evidence>
<dbReference type="EMBL" id="MVGC01000034">
    <property type="protein sequence ID" value="RJE25901.1"/>
    <property type="molecule type" value="Genomic_DNA"/>
</dbReference>
<dbReference type="SMART" id="SM00829">
    <property type="entry name" value="PKS_ER"/>
    <property type="match status" value="1"/>
</dbReference>
<accession>A0A3A3A966</accession>
<dbReference type="PANTHER" id="PTHR11695:SF294">
    <property type="entry name" value="RETICULON-4-INTERACTING PROTEIN 1, MITOCHONDRIAL"/>
    <property type="match status" value="1"/>
</dbReference>
<proteinExistence type="predicted"/>
<keyword evidence="3" id="KW-1185">Reference proteome</keyword>
<gene>
    <name evidence="2" type="ORF">PHISCL_01743</name>
</gene>
<dbReference type="InterPro" id="IPR020843">
    <property type="entry name" value="ER"/>
</dbReference>
<evidence type="ECO:0000313" key="3">
    <source>
        <dbReference type="Proteomes" id="UP000266188"/>
    </source>
</evidence>
<dbReference type="OrthoDB" id="201656at2759"/>
<protein>
    <submittedName>
        <fullName evidence="2">Zinc alcohol dehydrogenase</fullName>
    </submittedName>
</protein>